<gene>
    <name evidence="9" type="ORF">S01H4_32724</name>
</gene>
<evidence type="ECO:0000256" key="8">
    <source>
        <dbReference type="ARBA" id="ARBA00049929"/>
    </source>
</evidence>
<dbReference type="PANTHER" id="PTHR43766">
    <property type="entry name" value="TRYPTOPHAN--TRNA LIGASE, MITOCHONDRIAL"/>
    <property type="match status" value="1"/>
</dbReference>
<keyword evidence="5" id="KW-0067">ATP-binding</keyword>
<dbReference type="GO" id="GO:0004830">
    <property type="term" value="F:tryptophan-tRNA ligase activity"/>
    <property type="evidence" value="ECO:0007669"/>
    <property type="project" value="UniProtKB-EC"/>
</dbReference>
<evidence type="ECO:0000313" key="9">
    <source>
        <dbReference type="EMBL" id="GAG75238.1"/>
    </source>
</evidence>
<organism evidence="9">
    <name type="scientific">marine sediment metagenome</name>
    <dbReference type="NCBI Taxonomy" id="412755"/>
    <lineage>
        <taxon>unclassified sequences</taxon>
        <taxon>metagenomes</taxon>
        <taxon>ecological metagenomes</taxon>
    </lineage>
</organism>
<dbReference type="PANTHER" id="PTHR43766:SF1">
    <property type="entry name" value="TRYPTOPHAN--TRNA LIGASE, MITOCHONDRIAL"/>
    <property type="match status" value="1"/>
</dbReference>
<dbReference type="NCBIfam" id="TIGR00233">
    <property type="entry name" value="trpS"/>
    <property type="match status" value="1"/>
</dbReference>
<dbReference type="SUPFAM" id="SSF52374">
    <property type="entry name" value="Nucleotidylyl transferase"/>
    <property type="match status" value="1"/>
</dbReference>
<dbReference type="InterPro" id="IPR002306">
    <property type="entry name" value="Trp-tRNA-ligase"/>
</dbReference>
<comment type="catalytic activity">
    <reaction evidence="8">
        <text>tRNA(Trp) + L-tryptophan + ATP = L-tryptophyl-tRNA(Trp) + AMP + diphosphate + H(+)</text>
        <dbReference type="Rhea" id="RHEA:24080"/>
        <dbReference type="Rhea" id="RHEA-COMP:9671"/>
        <dbReference type="Rhea" id="RHEA-COMP:9705"/>
        <dbReference type="ChEBI" id="CHEBI:15378"/>
        <dbReference type="ChEBI" id="CHEBI:30616"/>
        <dbReference type="ChEBI" id="CHEBI:33019"/>
        <dbReference type="ChEBI" id="CHEBI:57912"/>
        <dbReference type="ChEBI" id="CHEBI:78442"/>
        <dbReference type="ChEBI" id="CHEBI:78535"/>
        <dbReference type="ChEBI" id="CHEBI:456215"/>
        <dbReference type="EC" id="6.1.1.2"/>
    </reaction>
</comment>
<dbReference type="Pfam" id="PF00579">
    <property type="entry name" value="tRNA-synt_1b"/>
    <property type="match status" value="1"/>
</dbReference>
<keyword evidence="7" id="KW-0030">Aminoacyl-tRNA synthetase</keyword>
<dbReference type="FunFam" id="1.10.240.10:FF:000005">
    <property type="entry name" value="Tryptophan--tRNA ligase"/>
    <property type="match status" value="1"/>
</dbReference>
<dbReference type="AlphaFoldDB" id="X1ASI2"/>
<evidence type="ECO:0000256" key="7">
    <source>
        <dbReference type="ARBA" id="ARBA00023146"/>
    </source>
</evidence>
<reference evidence="9" key="1">
    <citation type="journal article" date="2014" name="Front. Microbiol.">
        <title>High frequency of phylogenetically diverse reductive dehalogenase-homologous genes in deep subseafloor sedimentary metagenomes.</title>
        <authorList>
            <person name="Kawai M."/>
            <person name="Futagami T."/>
            <person name="Toyoda A."/>
            <person name="Takaki Y."/>
            <person name="Nishi S."/>
            <person name="Hori S."/>
            <person name="Arai W."/>
            <person name="Tsubouchi T."/>
            <person name="Morono Y."/>
            <person name="Uchiyama I."/>
            <person name="Ito T."/>
            <person name="Fujiyama A."/>
            <person name="Inagaki F."/>
            <person name="Takami H."/>
        </authorList>
    </citation>
    <scope>NUCLEOTIDE SEQUENCE</scope>
    <source>
        <strain evidence="9">Expedition CK06-06</strain>
    </source>
</reference>
<keyword evidence="3" id="KW-0436">Ligase</keyword>
<sequence>MIFVQSSIKEHGELYLILSMITPLSWLERNPTYKEQLKEVAQKNLFTYGFLGYPVLQAADILMYKAHGVPVGEDQSAHIEMTREIARRFNHLYSNIFPVPDTLLTPEARILGTDRRKMSNSYNNAIFISDSKEIVKTTVADMITDPQRARRSDPGRPDFCNVFTFHELYTGKEMVKEVEEGCRKATIGCVDCKQMMGSNLNKALEPLRDKRKELEANPKIIANIIDEGNRKARKIAKDTMEEVREV</sequence>
<dbReference type="InterPro" id="IPR014729">
    <property type="entry name" value="Rossmann-like_a/b/a_fold"/>
</dbReference>
<evidence type="ECO:0000256" key="4">
    <source>
        <dbReference type="ARBA" id="ARBA00022741"/>
    </source>
</evidence>
<keyword evidence="4" id="KW-0547">Nucleotide-binding</keyword>
<dbReference type="EC" id="6.1.1.2" evidence="2"/>
<evidence type="ECO:0000256" key="2">
    <source>
        <dbReference type="ARBA" id="ARBA00013161"/>
    </source>
</evidence>
<dbReference type="GO" id="GO:0005829">
    <property type="term" value="C:cytosol"/>
    <property type="evidence" value="ECO:0007669"/>
    <property type="project" value="TreeGrafter"/>
</dbReference>
<keyword evidence="6" id="KW-0648">Protein biosynthesis</keyword>
<dbReference type="EMBL" id="BART01017144">
    <property type="protein sequence ID" value="GAG75238.1"/>
    <property type="molecule type" value="Genomic_DNA"/>
</dbReference>
<evidence type="ECO:0000256" key="1">
    <source>
        <dbReference type="ARBA" id="ARBA00005594"/>
    </source>
</evidence>
<dbReference type="PRINTS" id="PR01039">
    <property type="entry name" value="TRNASYNTHTRP"/>
</dbReference>
<dbReference type="GO" id="GO:0006436">
    <property type="term" value="P:tryptophanyl-tRNA aminoacylation"/>
    <property type="evidence" value="ECO:0007669"/>
    <property type="project" value="InterPro"/>
</dbReference>
<feature type="non-terminal residue" evidence="9">
    <location>
        <position position="246"/>
    </location>
</feature>
<dbReference type="Gene3D" id="3.40.50.620">
    <property type="entry name" value="HUPs"/>
    <property type="match status" value="1"/>
</dbReference>
<evidence type="ECO:0000256" key="5">
    <source>
        <dbReference type="ARBA" id="ARBA00022840"/>
    </source>
</evidence>
<proteinExistence type="inferred from homology"/>
<accession>X1ASI2</accession>
<name>X1ASI2_9ZZZZ</name>
<comment type="caution">
    <text evidence="9">The sequence shown here is derived from an EMBL/GenBank/DDBJ whole genome shotgun (WGS) entry which is preliminary data.</text>
</comment>
<dbReference type="InterPro" id="IPR002305">
    <property type="entry name" value="aa-tRNA-synth_Ic"/>
</dbReference>
<dbReference type="Gene3D" id="1.10.240.10">
    <property type="entry name" value="Tyrosyl-Transfer RNA Synthetase"/>
    <property type="match status" value="1"/>
</dbReference>
<comment type="similarity">
    <text evidence="1">Belongs to the class-I aminoacyl-tRNA synthetase family.</text>
</comment>
<evidence type="ECO:0000256" key="3">
    <source>
        <dbReference type="ARBA" id="ARBA00022598"/>
    </source>
</evidence>
<dbReference type="GO" id="GO:0005524">
    <property type="term" value="F:ATP binding"/>
    <property type="evidence" value="ECO:0007669"/>
    <property type="project" value="UniProtKB-KW"/>
</dbReference>
<dbReference type="InterPro" id="IPR050203">
    <property type="entry name" value="Trp-tRNA_synthetase"/>
</dbReference>
<protein>
    <recommendedName>
        <fullName evidence="2">tryptophan--tRNA ligase</fullName>
        <ecNumber evidence="2">6.1.1.2</ecNumber>
    </recommendedName>
</protein>
<evidence type="ECO:0000256" key="6">
    <source>
        <dbReference type="ARBA" id="ARBA00022917"/>
    </source>
</evidence>